<name>B1Z7X4_METPB</name>
<reference evidence="1" key="1">
    <citation type="submission" date="2008-04" db="EMBL/GenBank/DDBJ databases">
        <title>Complete sequence of chromosome of Methylobacterium populi BJ001.</title>
        <authorList>
            <consortium name="US DOE Joint Genome Institute"/>
            <person name="Copeland A."/>
            <person name="Lucas S."/>
            <person name="Lapidus A."/>
            <person name="Glavina del Rio T."/>
            <person name="Dalin E."/>
            <person name="Tice H."/>
            <person name="Bruce D."/>
            <person name="Goodwin L."/>
            <person name="Pitluck S."/>
            <person name="Chertkov O."/>
            <person name="Brettin T."/>
            <person name="Detter J.C."/>
            <person name="Han C."/>
            <person name="Kuske C.R."/>
            <person name="Schmutz J."/>
            <person name="Larimer F."/>
            <person name="Land M."/>
            <person name="Hauser L."/>
            <person name="Kyrpides N."/>
            <person name="Mikhailova N."/>
            <person name="Marx C."/>
            <person name="Richardson P."/>
        </authorList>
    </citation>
    <scope>NUCLEOTIDE SEQUENCE [LARGE SCALE GENOMIC DNA]</scope>
    <source>
        <strain evidence="1">BJ001</strain>
    </source>
</reference>
<dbReference type="InterPro" id="IPR009241">
    <property type="entry name" value="HigB-like"/>
</dbReference>
<dbReference type="KEGG" id="mpo:Mpop_0767"/>
<dbReference type="Proteomes" id="UP000007136">
    <property type="component" value="Chromosome"/>
</dbReference>
<dbReference type="Pfam" id="PF05973">
    <property type="entry name" value="Gp49"/>
    <property type="match status" value="1"/>
</dbReference>
<accession>B1Z7X4</accession>
<dbReference type="AlphaFoldDB" id="B1Z7X4"/>
<evidence type="ECO:0000313" key="1">
    <source>
        <dbReference type="EMBL" id="ACB78945.1"/>
    </source>
</evidence>
<evidence type="ECO:0008006" key="3">
    <source>
        <dbReference type="Google" id="ProtNLM"/>
    </source>
</evidence>
<dbReference type="OrthoDB" id="9797093at2"/>
<dbReference type="STRING" id="441620.Mpop_0767"/>
<gene>
    <name evidence="1" type="ordered locus">Mpop_0767</name>
</gene>
<evidence type="ECO:0000313" key="2">
    <source>
        <dbReference type="Proteomes" id="UP000007136"/>
    </source>
</evidence>
<organism evidence="1 2">
    <name type="scientific">Methylorubrum populi (strain ATCC BAA-705 / NCIMB 13946 / BJ001)</name>
    <name type="common">Methylobacterium populi</name>
    <dbReference type="NCBI Taxonomy" id="441620"/>
    <lineage>
        <taxon>Bacteria</taxon>
        <taxon>Pseudomonadati</taxon>
        <taxon>Pseudomonadota</taxon>
        <taxon>Alphaproteobacteria</taxon>
        <taxon>Hyphomicrobiales</taxon>
        <taxon>Methylobacteriaceae</taxon>
        <taxon>Methylorubrum</taxon>
    </lineage>
</organism>
<dbReference type="eggNOG" id="COG4679">
    <property type="taxonomic scope" value="Bacteria"/>
</dbReference>
<proteinExistence type="predicted"/>
<sequence>MGICPYSAVSSAFLPLKECWFVGSSRKDLAAFPDEVRSAFGHALHEAQCGLEPYAAKALKGFGGRGVLEIIENHDGDTFRAVYTVRFAEAIYVLHCFQKKSKRGIATPQHEIELIRTRLRDAEAMDRIRTKEGR</sequence>
<dbReference type="EMBL" id="CP001029">
    <property type="protein sequence ID" value="ACB78945.1"/>
    <property type="molecule type" value="Genomic_DNA"/>
</dbReference>
<dbReference type="RefSeq" id="WP_012452701.1">
    <property type="nucleotide sequence ID" value="NC_010725.1"/>
</dbReference>
<dbReference type="HOGENOM" id="CLU_139003_0_0_5"/>
<protein>
    <recommendedName>
        <fullName evidence="3">Addiction module toxin RelE</fullName>
    </recommendedName>
</protein>